<accession>A0ABY7ANY1</accession>
<feature type="domain" description="TNase-like" evidence="5">
    <location>
        <begin position="30"/>
        <end position="161"/>
    </location>
</feature>
<name>A0ABY7ANY1_9ALTE</name>
<dbReference type="SMART" id="SM00318">
    <property type="entry name" value="SNc"/>
    <property type="match status" value="1"/>
</dbReference>
<dbReference type="PROSITE" id="PS50830">
    <property type="entry name" value="TNASE_3"/>
    <property type="match status" value="1"/>
</dbReference>
<dbReference type="RefSeq" id="WP_268075196.1">
    <property type="nucleotide sequence ID" value="NZ_CP109965.1"/>
</dbReference>
<dbReference type="InterPro" id="IPR016071">
    <property type="entry name" value="Staphylococal_nuclease_OB-fold"/>
</dbReference>
<reference evidence="6" key="1">
    <citation type="submission" date="2022-10" db="EMBL/GenBank/DDBJ databases">
        <title>Catenovulum adriacola sp. nov. isolated in the Harbour of Susak.</title>
        <authorList>
            <person name="Schoch T."/>
            <person name="Reich S.J."/>
            <person name="Stoeferle S."/>
            <person name="Flaiz M."/>
            <person name="Kazda M."/>
            <person name="Riedel C.U."/>
            <person name="Duerre P."/>
        </authorList>
    </citation>
    <scope>NUCLEOTIDE SEQUENCE</scope>
    <source>
        <strain evidence="6">TS8</strain>
    </source>
</reference>
<dbReference type="Proteomes" id="UP001163726">
    <property type="component" value="Chromosome"/>
</dbReference>
<dbReference type="InterPro" id="IPR035437">
    <property type="entry name" value="SNase_OB-fold_sf"/>
</dbReference>
<keyword evidence="1" id="KW-0540">Nuclease</keyword>
<dbReference type="SUPFAM" id="SSF50199">
    <property type="entry name" value="Staphylococcal nuclease"/>
    <property type="match status" value="1"/>
</dbReference>
<keyword evidence="3" id="KW-0378">Hydrolase</keyword>
<keyword evidence="4" id="KW-0732">Signal</keyword>
<evidence type="ECO:0000259" key="5">
    <source>
        <dbReference type="PROSITE" id="PS50830"/>
    </source>
</evidence>
<feature type="chain" id="PRO_5047548698" evidence="4">
    <location>
        <begin position="22"/>
        <end position="260"/>
    </location>
</feature>
<keyword evidence="7" id="KW-1185">Reference proteome</keyword>
<dbReference type="Pfam" id="PF00565">
    <property type="entry name" value="SNase"/>
    <property type="match status" value="1"/>
</dbReference>
<evidence type="ECO:0000313" key="7">
    <source>
        <dbReference type="Proteomes" id="UP001163726"/>
    </source>
</evidence>
<dbReference type="Gene3D" id="2.40.50.90">
    <property type="match status" value="1"/>
</dbReference>
<protein>
    <submittedName>
        <fullName evidence="6">Thermonuclease family protein</fullName>
    </submittedName>
</protein>
<dbReference type="PANTHER" id="PTHR12302">
    <property type="entry name" value="EBNA2 BINDING PROTEIN P100"/>
    <property type="match status" value="1"/>
</dbReference>
<sequence>MKALNFCILLCSLLFSYYSAANEQCSVLAYHSQAQVDKVVDGDTVKLTSGQLVRLIGIDTPEINHKNKTKSEPLALQAKQYLTELIGKNKKINLVLDNELVDSYNRMLAHVFNHKDENVQQKLVNKGYADAWVYGSNSLFWQCYRQAELSARVNKLGIWQYPKWQPKRAKTVAKSQAYQHEWVGQLNRVFNKDQVLWFVLDERLYVGIRQQDLYQSFKTIDFTRLIGQDIHIQASVFYKDKHWRAYLSKPWQLTLGTQLN</sequence>
<organism evidence="6 7">
    <name type="scientific">Catenovulum adriaticum</name>
    <dbReference type="NCBI Taxonomy" id="2984846"/>
    <lineage>
        <taxon>Bacteria</taxon>
        <taxon>Pseudomonadati</taxon>
        <taxon>Pseudomonadota</taxon>
        <taxon>Gammaproteobacteria</taxon>
        <taxon>Alteromonadales</taxon>
        <taxon>Alteromonadaceae</taxon>
        <taxon>Catenovulum</taxon>
    </lineage>
</organism>
<proteinExistence type="predicted"/>
<dbReference type="EMBL" id="CP109965">
    <property type="protein sequence ID" value="WAJ70851.1"/>
    <property type="molecule type" value="Genomic_DNA"/>
</dbReference>
<gene>
    <name evidence="6" type="ORF">OLW01_03305</name>
</gene>
<keyword evidence="2" id="KW-0255">Endonuclease</keyword>
<evidence type="ECO:0000313" key="6">
    <source>
        <dbReference type="EMBL" id="WAJ70851.1"/>
    </source>
</evidence>
<evidence type="ECO:0000256" key="3">
    <source>
        <dbReference type="ARBA" id="ARBA00022801"/>
    </source>
</evidence>
<evidence type="ECO:0000256" key="2">
    <source>
        <dbReference type="ARBA" id="ARBA00022759"/>
    </source>
</evidence>
<evidence type="ECO:0000256" key="4">
    <source>
        <dbReference type="SAM" id="SignalP"/>
    </source>
</evidence>
<evidence type="ECO:0000256" key="1">
    <source>
        <dbReference type="ARBA" id="ARBA00022722"/>
    </source>
</evidence>
<dbReference type="PANTHER" id="PTHR12302:SF3">
    <property type="entry name" value="SERINE_THREONINE-PROTEIN KINASE 31"/>
    <property type="match status" value="1"/>
</dbReference>
<feature type="signal peptide" evidence="4">
    <location>
        <begin position="1"/>
        <end position="21"/>
    </location>
</feature>